<accession>A0A0D3JMR9</accession>
<dbReference type="SUPFAM" id="SSF54171">
    <property type="entry name" value="DNA-binding domain"/>
    <property type="match status" value="1"/>
</dbReference>
<dbReference type="Proteomes" id="UP000013827">
    <property type="component" value="Unassembled WGS sequence"/>
</dbReference>
<sequence>MCACSHSNAATGYKNVRESSGRFEARICLGGSGRQIAIGRFDTAVEAAVAYARRVGQAEEAGVEATCSQLHARPHEVLQRPAKRARKKGAADETVQRDEFFAIAASSKAARRKQPEASPRH</sequence>
<dbReference type="RefSeq" id="XP_005777233.1">
    <property type="nucleotide sequence ID" value="XM_005777176.1"/>
</dbReference>
<dbReference type="InterPro" id="IPR016177">
    <property type="entry name" value="DNA-bd_dom_sf"/>
</dbReference>
<dbReference type="GO" id="GO:0003677">
    <property type="term" value="F:DNA binding"/>
    <property type="evidence" value="ECO:0007669"/>
    <property type="project" value="InterPro"/>
</dbReference>
<keyword evidence="3" id="KW-1185">Reference proteome</keyword>
<evidence type="ECO:0000256" key="1">
    <source>
        <dbReference type="SAM" id="MobiDB-lite"/>
    </source>
</evidence>
<dbReference type="Gene3D" id="3.30.730.10">
    <property type="entry name" value="AP2/ERF domain"/>
    <property type="match status" value="1"/>
</dbReference>
<organism evidence="2 3">
    <name type="scientific">Emiliania huxleyi (strain CCMP1516)</name>
    <dbReference type="NCBI Taxonomy" id="280463"/>
    <lineage>
        <taxon>Eukaryota</taxon>
        <taxon>Haptista</taxon>
        <taxon>Haptophyta</taxon>
        <taxon>Prymnesiophyceae</taxon>
        <taxon>Isochrysidales</taxon>
        <taxon>Noelaerhabdaceae</taxon>
        <taxon>Emiliania</taxon>
    </lineage>
</organism>
<dbReference type="EnsemblProtists" id="EOD24804">
    <property type="protein sequence ID" value="EOD24804"/>
    <property type="gene ID" value="EMIHUDRAFT_238309"/>
</dbReference>
<dbReference type="InterPro" id="IPR036955">
    <property type="entry name" value="AP2/ERF_dom_sf"/>
</dbReference>
<reference evidence="3" key="1">
    <citation type="journal article" date="2013" name="Nature">
        <title>Pan genome of the phytoplankton Emiliania underpins its global distribution.</title>
        <authorList>
            <person name="Read B.A."/>
            <person name="Kegel J."/>
            <person name="Klute M.J."/>
            <person name="Kuo A."/>
            <person name="Lefebvre S.C."/>
            <person name="Maumus F."/>
            <person name="Mayer C."/>
            <person name="Miller J."/>
            <person name="Monier A."/>
            <person name="Salamov A."/>
            <person name="Young J."/>
            <person name="Aguilar M."/>
            <person name="Claverie J.M."/>
            <person name="Frickenhaus S."/>
            <person name="Gonzalez K."/>
            <person name="Herman E.K."/>
            <person name="Lin Y.C."/>
            <person name="Napier J."/>
            <person name="Ogata H."/>
            <person name="Sarno A.F."/>
            <person name="Shmutz J."/>
            <person name="Schroeder D."/>
            <person name="de Vargas C."/>
            <person name="Verret F."/>
            <person name="von Dassow P."/>
            <person name="Valentin K."/>
            <person name="Van de Peer Y."/>
            <person name="Wheeler G."/>
            <person name="Dacks J.B."/>
            <person name="Delwiche C.F."/>
            <person name="Dyhrman S.T."/>
            <person name="Glockner G."/>
            <person name="John U."/>
            <person name="Richards T."/>
            <person name="Worden A.Z."/>
            <person name="Zhang X."/>
            <person name="Grigoriev I.V."/>
            <person name="Allen A.E."/>
            <person name="Bidle K."/>
            <person name="Borodovsky M."/>
            <person name="Bowler C."/>
            <person name="Brownlee C."/>
            <person name="Cock J.M."/>
            <person name="Elias M."/>
            <person name="Gladyshev V.N."/>
            <person name="Groth M."/>
            <person name="Guda C."/>
            <person name="Hadaegh A."/>
            <person name="Iglesias-Rodriguez M.D."/>
            <person name="Jenkins J."/>
            <person name="Jones B.M."/>
            <person name="Lawson T."/>
            <person name="Leese F."/>
            <person name="Lindquist E."/>
            <person name="Lobanov A."/>
            <person name="Lomsadze A."/>
            <person name="Malik S.B."/>
            <person name="Marsh M.E."/>
            <person name="Mackinder L."/>
            <person name="Mock T."/>
            <person name="Mueller-Roeber B."/>
            <person name="Pagarete A."/>
            <person name="Parker M."/>
            <person name="Probert I."/>
            <person name="Quesneville H."/>
            <person name="Raines C."/>
            <person name="Rensing S.A."/>
            <person name="Riano-Pachon D.M."/>
            <person name="Richier S."/>
            <person name="Rokitta S."/>
            <person name="Shiraiwa Y."/>
            <person name="Soanes D.M."/>
            <person name="van der Giezen M."/>
            <person name="Wahlund T.M."/>
            <person name="Williams B."/>
            <person name="Wilson W."/>
            <person name="Wolfe G."/>
            <person name="Wurch L.L."/>
        </authorList>
    </citation>
    <scope>NUCLEOTIDE SEQUENCE</scope>
</reference>
<evidence type="ECO:0000313" key="2">
    <source>
        <dbReference type="EnsemblProtists" id="EOD24804"/>
    </source>
</evidence>
<reference evidence="2" key="2">
    <citation type="submission" date="2024-10" db="UniProtKB">
        <authorList>
            <consortium name="EnsemblProtists"/>
        </authorList>
    </citation>
    <scope>IDENTIFICATION</scope>
</reference>
<dbReference type="GeneID" id="17270349"/>
<dbReference type="KEGG" id="ehx:EMIHUDRAFT_238309"/>
<dbReference type="HOGENOM" id="CLU_2042447_0_0_1"/>
<evidence type="ECO:0000313" key="3">
    <source>
        <dbReference type="Proteomes" id="UP000013827"/>
    </source>
</evidence>
<name>A0A0D3JMR9_EMIH1</name>
<evidence type="ECO:0008006" key="4">
    <source>
        <dbReference type="Google" id="ProtNLM"/>
    </source>
</evidence>
<dbReference type="PaxDb" id="2903-EOD24804"/>
<proteinExistence type="predicted"/>
<dbReference type="AlphaFoldDB" id="A0A0D3JMR9"/>
<feature type="region of interest" description="Disordered" evidence="1">
    <location>
        <begin position="72"/>
        <end position="93"/>
    </location>
</feature>
<dbReference type="GO" id="GO:0003700">
    <property type="term" value="F:DNA-binding transcription factor activity"/>
    <property type="evidence" value="ECO:0007669"/>
    <property type="project" value="InterPro"/>
</dbReference>
<protein>
    <recommendedName>
        <fullName evidence="4">AP2/ERF domain-containing protein</fullName>
    </recommendedName>
</protein>